<evidence type="ECO:0000313" key="2">
    <source>
        <dbReference type="Proteomes" id="UP001152795"/>
    </source>
</evidence>
<proteinExistence type="predicted"/>
<evidence type="ECO:0000313" key="1">
    <source>
        <dbReference type="EMBL" id="CAB4027798.1"/>
    </source>
</evidence>
<comment type="caution">
    <text evidence="1">The sequence shown here is derived from an EMBL/GenBank/DDBJ whole genome shotgun (WGS) entry which is preliminary data.</text>
</comment>
<sequence>MNSSLVKMTLFAKVLILIPFVIACLPEITESADPEVSRNGELGSIASKVVTNSSNASTACHFHILESSLESVLKLMHNSKTNAIKLNVWIELFNDNMTLMNKTLLPTYVQWANEIGRTLYSLIFETRDLQSLIRFLPNVTLTAGFRDVNIVVSEENGKCLLAVHNILDYGIFDLLLRQLYHVSDDDTDYQLCITHNLALICCAIVGDKNIPICSYYSSNMANFSLTITVATVFFFLFLAFPLILDYLSRSKKKSEHYYVISDSPMAISSIFRTIFIEGQGPVKSFGRKLLFLIFVLVICLPVQNVDPTEITAICWYISLGVWTFNFMFMTSDTYSFNYGNSFQQHDFSLDSSLFFFRNSFEIIALPFNFKLWWRKVSEEWPCFYDNLKLNLNRESTEMTERTGLLEQQVQQYGNESQDGVEYSRQHHSETCKCFEICKYRMSIFVLILLYLGIAFPFSCVFALFSLSLYFWKFQKRDQQNKSKRSFISTAISFVLWHLSTIGILMYSSMIFFLCTFLFTIGLFLNGETYINYFLPLSTILFYSWTNWKSSVETKYLALNGNIYEVCKESIPVQPTALPKSGEESDESVNDAETSNNRPIQASKKFVIKLNDDGEPIIPKMLYNIIREKFLPYDRVLFYYYMGIFFVAVFAYFLYTMMSLSERSGITSSVQIIGSMAATTLPIIFDLVWKKNSAEEKAMNTIALKSKLKRVLKVHSSNETSGEIEVEAIGCLNGPLERNNIN</sequence>
<accession>A0A7D9LBQ0</accession>
<dbReference type="EMBL" id="CACRXK020015025">
    <property type="protein sequence ID" value="CAB4027798.1"/>
    <property type="molecule type" value="Genomic_DNA"/>
</dbReference>
<protein>
    <submittedName>
        <fullName evidence="1">Uncharacterized protein</fullName>
    </submittedName>
</protein>
<dbReference type="OrthoDB" id="10616153at2759"/>
<organism evidence="1 2">
    <name type="scientific">Paramuricea clavata</name>
    <name type="common">Red gorgonian</name>
    <name type="synonym">Violescent sea-whip</name>
    <dbReference type="NCBI Taxonomy" id="317549"/>
    <lineage>
        <taxon>Eukaryota</taxon>
        <taxon>Metazoa</taxon>
        <taxon>Cnidaria</taxon>
        <taxon>Anthozoa</taxon>
        <taxon>Octocorallia</taxon>
        <taxon>Malacalcyonacea</taxon>
        <taxon>Plexauridae</taxon>
        <taxon>Paramuricea</taxon>
    </lineage>
</organism>
<dbReference type="PROSITE" id="PS51257">
    <property type="entry name" value="PROKAR_LIPOPROTEIN"/>
    <property type="match status" value="1"/>
</dbReference>
<dbReference type="Proteomes" id="UP001152795">
    <property type="component" value="Unassembled WGS sequence"/>
</dbReference>
<dbReference type="AlphaFoldDB" id="A0A7D9LBQ0"/>
<keyword evidence="2" id="KW-1185">Reference proteome</keyword>
<name>A0A7D9LBQ0_PARCT</name>
<reference evidence="1" key="1">
    <citation type="submission" date="2020-04" db="EMBL/GenBank/DDBJ databases">
        <authorList>
            <person name="Alioto T."/>
            <person name="Alioto T."/>
            <person name="Gomez Garrido J."/>
        </authorList>
    </citation>
    <scope>NUCLEOTIDE SEQUENCE</scope>
    <source>
        <strain evidence="1">A484AB</strain>
    </source>
</reference>
<gene>
    <name evidence="1" type="ORF">PACLA_8A041047</name>
</gene>